<accession>A0A8J3HW64</accession>
<dbReference type="Proteomes" id="UP000637906">
    <property type="component" value="Unassembled WGS sequence"/>
</dbReference>
<protein>
    <submittedName>
        <fullName evidence="1">Uncharacterized protein</fullName>
    </submittedName>
</protein>
<dbReference type="AlphaFoldDB" id="A0A8J3HW64"/>
<evidence type="ECO:0000313" key="2">
    <source>
        <dbReference type="Proteomes" id="UP000637906"/>
    </source>
</evidence>
<dbReference type="EMBL" id="BNGU01000059">
    <property type="protein sequence ID" value="GHM60025.1"/>
    <property type="molecule type" value="Genomic_DNA"/>
</dbReference>
<proteinExistence type="predicted"/>
<keyword evidence="2" id="KW-1185">Reference proteome</keyword>
<organism evidence="1 2">
    <name type="scientific">Candidatus Mesenet longicola</name>
    <dbReference type="NCBI Taxonomy" id="1892558"/>
    <lineage>
        <taxon>Bacteria</taxon>
        <taxon>Pseudomonadati</taxon>
        <taxon>Pseudomonadota</taxon>
        <taxon>Alphaproteobacteria</taxon>
        <taxon>Rickettsiales</taxon>
        <taxon>Anaplasmataceae</taxon>
        <taxon>Candidatus Mesenet</taxon>
    </lineage>
</organism>
<comment type="caution">
    <text evidence="1">The sequence shown here is derived from an EMBL/GenBank/DDBJ whole genome shotgun (WGS) entry which is preliminary data.</text>
</comment>
<reference evidence="1 2" key="1">
    <citation type="journal article" date="2021" name="Microb. Ecol.">
        <title>Candidatus Mesenet longicola: Novel Endosymbionts of Brontispa longissima that Induce Cytoplasmic Incompatibility.</title>
        <authorList>
            <person name="Takano S."/>
            <person name="Gotoh Y."/>
            <person name="Hayashi T."/>
        </authorList>
    </citation>
    <scope>NUCLEOTIDE SEQUENCE [LARGE SCALE GENOMIC DNA]</scope>
    <source>
        <strain evidence="1">L5</strain>
    </source>
</reference>
<name>A0A8J3HW64_9RICK</name>
<gene>
    <name evidence="1" type="ORF">sL5_10180</name>
</gene>
<evidence type="ECO:0000313" key="1">
    <source>
        <dbReference type="EMBL" id="GHM60025.1"/>
    </source>
</evidence>
<sequence length="93" mass="10930">MRRAITRSIDYGLYEKCEEIDNKLQSVAYKSVVNKSKQRDDFEVAIDNGYFYIKYEKNSVVELTKVINNNVINKMAELATEFEKLKKGFNHNK</sequence>